<feature type="region of interest" description="Disordered" evidence="7">
    <location>
        <begin position="1"/>
        <end position="25"/>
    </location>
</feature>
<comment type="caution">
    <text evidence="9">The sequence shown here is derived from an EMBL/GenBank/DDBJ whole genome shotgun (WGS) entry which is preliminary data.</text>
</comment>
<feature type="compositionally biased region" description="Basic and acidic residues" evidence="7">
    <location>
        <begin position="144"/>
        <end position="164"/>
    </location>
</feature>
<evidence type="ECO:0000256" key="5">
    <source>
        <dbReference type="ARBA" id="ARBA00022840"/>
    </source>
</evidence>
<proteinExistence type="predicted"/>
<dbReference type="PROSITE" id="PS00108">
    <property type="entry name" value="PROTEIN_KINASE_ST"/>
    <property type="match status" value="1"/>
</dbReference>
<name>A0A5J4YNT6_PORPP</name>
<feature type="compositionally biased region" description="Acidic residues" evidence="7">
    <location>
        <begin position="131"/>
        <end position="143"/>
    </location>
</feature>
<evidence type="ECO:0000256" key="1">
    <source>
        <dbReference type="ARBA" id="ARBA00022527"/>
    </source>
</evidence>
<evidence type="ECO:0000256" key="4">
    <source>
        <dbReference type="ARBA" id="ARBA00022777"/>
    </source>
</evidence>
<dbReference type="SMART" id="SM00220">
    <property type="entry name" value="S_TKc"/>
    <property type="match status" value="1"/>
</dbReference>
<protein>
    <submittedName>
        <fullName evidence="9">Mitogen-activated protein kinase 3</fullName>
    </submittedName>
</protein>
<dbReference type="OMA" id="MRIWISS"/>
<evidence type="ECO:0000256" key="7">
    <source>
        <dbReference type="SAM" id="MobiDB-lite"/>
    </source>
</evidence>
<dbReference type="EMBL" id="VRMN01000008">
    <property type="protein sequence ID" value="KAA8492958.1"/>
    <property type="molecule type" value="Genomic_DNA"/>
</dbReference>
<accession>A0A5J4YNT6</accession>
<dbReference type="AlphaFoldDB" id="A0A5J4YNT6"/>
<keyword evidence="2" id="KW-0808">Transferase</keyword>
<dbReference type="PROSITE" id="PS00107">
    <property type="entry name" value="PROTEIN_KINASE_ATP"/>
    <property type="match status" value="1"/>
</dbReference>
<feature type="domain" description="Protein kinase" evidence="8">
    <location>
        <begin position="53"/>
        <end position="427"/>
    </location>
</feature>
<dbReference type="OrthoDB" id="192887at2759"/>
<evidence type="ECO:0000313" key="10">
    <source>
        <dbReference type="Proteomes" id="UP000324585"/>
    </source>
</evidence>
<dbReference type="PANTHER" id="PTHR24055">
    <property type="entry name" value="MITOGEN-ACTIVATED PROTEIN KINASE"/>
    <property type="match status" value="1"/>
</dbReference>
<gene>
    <name evidence="9" type="ORF">FVE85_9230</name>
</gene>
<dbReference type="InterPro" id="IPR000719">
    <property type="entry name" value="Prot_kinase_dom"/>
</dbReference>
<dbReference type="PROSITE" id="PS50011">
    <property type="entry name" value="PROTEIN_KINASE_DOM"/>
    <property type="match status" value="1"/>
</dbReference>
<dbReference type="FunFam" id="1.10.510.10:FF:000040">
    <property type="entry name" value="Mitogen-activated protein kinase"/>
    <property type="match status" value="1"/>
</dbReference>
<evidence type="ECO:0000256" key="3">
    <source>
        <dbReference type="ARBA" id="ARBA00022741"/>
    </source>
</evidence>
<keyword evidence="10" id="KW-1185">Reference proteome</keyword>
<dbReference type="Gene3D" id="3.30.200.20">
    <property type="entry name" value="Phosphorylase Kinase, domain 1"/>
    <property type="match status" value="2"/>
</dbReference>
<dbReference type="InterPro" id="IPR011009">
    <property type="entry name" value="Kinase-like_dom_sf"/>
</dbReference>
<feature type="binding site" evidence="6">
    <location>
        <position position="83"/>
    </location>
    <ligand>
        <name>ATP</name>
        <dbReference type="ChEBI" id="CHEBI:30616"/>
    </ligand>
</feature>
<evidence type="ECO:0000256" key="2">
    <source>
        <dbReference type="ARBA" id="ARBA00022679"/>
    </source>
</evidence>
<feature type="region of interest" description="Disordered" evidence="7">
    <location>
        <begin position="131"/>
        <end position="187"/>
    </location>
</feature>
<evidence type="ECO:0000313" key="9">
    <source>
        <dbReference type="EMBL" id="KAA8492958.1"/>
    </source>
</evidence>
<dbReference type="InterPro" id="IPR017441">
    <property type="entry name" value="Protein_kinase_ATP_BS"/>
</dbReference>
<dbReference type="Proteomes" id="UP000324585">
    <property type="component" value="Unassembled WGS sequence"/>
</dbReference>
<dbReference type="InterPro" id="IPR050117">
    <property type="entry name" value="MAPK"/>
</dbReference>
<dbReference type="GO" id="GO:0004674">
    <property type="term" value="F:protein serine/threonine kinase activity"/>
    <property type="evidence" value="ECO:0007669"/>
    <property type="project" value="UniProtKB-KW"/>
</dbReference>
<keyword evidence="5 6" id="KW-0067">ATP-binding</keyword>
<dbReference type="SUPFAM" id="SSF56112">
    <property type="entry name" value="Protein kinase-like (PK-like)"/>
    <property type="match status" value="1"/>
</dbReference>
<keyword evidence="3 6" id="KW-0547">Nucleotide-binding</keyword>
<dbReference type="Pfam" id="PF00069">
    <property type="entry name" value="Pkinase"/>
    <property type="match status" value="2"/>
</dbReference>
<organism evidence="9 10">
    <name type="scientific">Porphyridium purpureum</name>
    <name type="common">Red alga</name>
    <name type="synonym">Porphyridium cruentum</name>
    <dbReference type="NCBI Taxonomy" id="35688"/>
    <lineage>
        <taxon>Eukaryota</taxon>
        <taxon>Rhodophyta</taxon>
        <taxon>Bangiophyceae</taxon>
        <taxon>Porphyridiales</taxon>
        <taxon>Porphyridiaceae</taxon>
        <taxon>Porphyridium</taxon>
    </lineage>
</organism>
<evidence type="ECO:0000256" key="6">
    <source>
        <dbReference type="PROSITE-ProRule" id="PRU10141"/>
    </source>
</evidence>
<keyword evidence="1" id="KW-0723">Serine/threonine-protein kinase</keyword>
<dbReference type="InterPro" id="IPR008271">
    <property type="entry name" value="Ser/Thr_kinase_AS"/>
</dbReference>
<keyword evidence="4 9" id="KW-0418">Kinase</keyword>
<dbReference type="GO" id="GO:0005524">
    <property type="term" value="F:ATP binding"/>
    <property type="evidence" value="ECO:0007669"/>
    <property type="project" value="UniProtKB-UniRule"/>
</dbReference>
<dbReference type="Gene3D" id="1.10.510.10">
    <property type="entry name" value="Transferase(Phosphotransferase) domain 1"/>
    <property type="match status" value="1"/>
</dbReference>
<dbReference type="CDD" id="cd07834">
    <property type="entry name" value="STKc_MAPK"/>
    <property type="match status" value="1"/>
</dbReference>
<sequence length="509" mass="57295">MHKARRPRDMGNNTQSCGAEDKAPRAPLPFAGAMSRKRTFMANGTEFCVDERYRFKHVLGSGTYGVVVACEDTRTGRNVAIKKILQPFEEEYATRNTLREIKLLHYLKHENVLSLLDLDEPQSVLEEEWLTDSDELGDEDDLSERESPQHGDEEETAQQRRQREAAGPGPSVSPDSEGRRCARGGARTARGTSISEWLPREDDAIYMVTELMDTSLRRVIRSDEQLSLAHTKFFMYQLFRALKYIHSANVLHRDIKPGNVLVNRDCDLKLCDFGLARYVDPASKAGNGASAQSPPFLTEYVVSRWYRAPEVLLSCPDYDAKIDVWGAGCIMAELLSRKPLFQGTSTPDQLHRIVRVLGSPSADDLEFVTVPSSRRFLEKMGYRDGVPLASLFPEDTAPDALDLLGKLLMFNPAKRYSAEQALNHPFMQEYHRMFAEPSAPAEVERGFCHDDEELDEAQMRRLIMDEIACFHPHPQFSHIPKLSSEVQYCDDSPVARGAVSVISPEAGVP</sequence>
<evidence type="ECO:0000259" key="8">
    <source>
        <dbReference type="PROSITE" id="PS50011"/>
    </source>
</evidence>
<reference evidence="10" key="1">
    <citation type="journal article" date="2019" name="Nat. Commun.">
        <title>Expansion of phycobilisome linker gene families in mesophilic red algae.</title>
        <authorList>
            <person name="Lee J."/>
            <person name="Kim D."/>
            <person name="Bhattacharya D."/>
            <person name="Yoon H.S."/>
        </authorList>
    </citation>
    <scope>NUCLEOTIDE SEQUENCE [LARGE SCALE GENOMIC DNA]</scope>
    <source>
        <strain evidence="10">CCMP 1328</strain>
    </source>
</reference>